<dbReference type="OrthoDB" id="3694207at2759"/>
<feature type="region of interest" description="Disordered" evidence="1">
    <location>
        <begin position="1"/>
        <end position="22"/>
    </location>
</feature>
<proteinExistence type="predicted"/>
<evidence type="ECO:0000313" key="3">
    <source>
        <dbReference type="Proteomes" id="UP000676310"/>
    </source>
</evidence>
<gene>
    <name evidence="2" type="ORF">ALTATR162_LOCUS2970</name>
</gene>
<keyword evidence="3" id="KW-1185">Reference proteome</keyword>
<dbReference type="AlphaFoldDB" id="A0A8J2MXS9"/>
<dbReference type="GeneID" id="67014474"/>
<sequence length="218" mass="24114">MSSLVSSPIDDKTYSSESEDSNADLYASDLPLSFARRLITLDFRAGLGSTMAPSDIMVEEAPNVDSTNTESRADRTSPKPPYIPSVARRASWSAIDAASAAWWANIQEGIAAQELRASKRMYRRAAKVLRRSASDMEGERLPSRYNAQDWWSTTSRTSSTWTWRSSAIPAKSSPLALKIQLSPEPISSPPQTKDTMLKDPSRLRVEFEDCLPTRPPGT</sequence>
<feature type="region of interest" description="Disordered" evidence="1">
    <location>
        <begin position="181"/>
        <end position="201"/>
    </location>
</feature>
<organism evidence="2 3">
    <name type="scientific">Alternaria atra</name>
    <dbReference type="NCBI Taxonomy" id="119953"/>
    <lineage>
        <taxon>Eukaryota</taxon>
        <taxon>Fungi</taxon>
        <taxon>Dikarya</taxon>
        <taxon>Ascomycota</taxon>
        <taxon>Pezizomycotina</taxon>
        <taxon>Dothideomycetes</taxon>
        <taxon>Pleosporomycetidae</taxon>
        <taxon>Pleosporales</taxon>
        <taxon>Pleosporineae</taxon>
        <taxon>Pleosporaceae</taxon>
        <taxon>Alternaria</taxon>
        <taxon>Alternaria sect. Ulocladioides</taxon>
    </lineage>
</organism>
<evidence type="ECO:0000256" key="1">
    <source>
        <dbReference type="SAM" id="MobiDB-lite"/>
    </source>
</evidence>
<dbReference type="RefSeq" id="XP_043166511.1">
    <property type="nucleotide sequence ID" value="XM_043310576.1"/>
</dbReference>
<comment type="caution">
    <text evidence="2">The sequence shown here is derived from an EMBL/GenBank/DDBJ whole genome shotgun (WGS) entry which is preliminary data.</text>
</comment>
<dbReference type="EMBL" id="CAJRGZ010000016">
    <property type="protein sequence ID" value="CAG5152938.1"/>
    <property type="molecule type" value="Genomic_DNA"/>
</dbReference>
<reference evidence="2" key="1">
    <citation type="submission" date="2021-05" db="EMBL/GenBank/DDBJ databases">
        <authorList>
            <person name="Stam R."/>
        </authorList>
    </citation>
    <scope>NUCLEOTIDE SEQUENCE</scope>
    <source>
        <strain evidence="2">CS162</strain>
    </source>
</reference>
<feature type="region of interest" description="Disordered" evidence="1">
    <location>
        <begin position="58"/>
        <end position="82"/>
    </location>
</feature>
<dbReference type="Proteomes" id="UP000676310">
    <property type="component" value="Unassembled WGS sequence"/>
</dbReference>
<accession>A0A8J2MXS9</accession>
<evidence type="ECO:0000313" key="2">
    <source>
        <dbReference type="EMBL" id="CAG5152938.1"/>
    </source>
</evidence>
<name>A0A8J2MXS9_9PLEO</name>
<protein>
    <submittedName>
        <fullName evidence="2">Uncharacterized protein</fullName>
    </submittedName>
</protein>